<protein>
    <submittedName>
        <fullName evidence="1">Uncharacterized protein</fullName>
    </submittedName>
</protein>
<evidence type="ECO:0000313" key="1">
    <source>
        <dbReference type="EMBL" id="OCH85269.1"/>
    </source>
</evidence>
<gene>
    <name evidence="1" type="ORF">OBBRIDRAFT_891272</name>
</gene>
<evidence type="ECO:0000313" key="2">
    <source>
        <dbReference type="Proteomes" id="UP000250043"/>
    </source>
</evidence>
<dbReference type="EMBL" id="KV722596">
    <property type="protein sequence ID" value="OCH85269.1"/>
    <property type="molecule type" value="Genomic_DNA"/>
</dbReference>
<reference evidence="1 2" key="1">
    <citation type="submission" date="2016-07" db="EMBL/GenBank/DDBJ databases">
        <title>Draft genome of the white-rot fungus Obba rivulosa 3A-2.</title>
        <authorList>
            <consortium name="DOE Joint Genome Institute"/>
            <person name="Miettinen O."/>
            <person name="Riley R."/>
            <person name="Acob R."/>
            <person name="Barry K."/>
            <person name="Cullen D."/>
            <person name="De Vries R."/>
            <person name="Hainaut M."/>
            <person name="Hatakka A."/>
            <person name="Henrissat B."/>
            <person name="Hilden K."/>
            <person name="Kuo R."/>
            <person name="Labutti K."/>
            <person name="Lipzen A."/>
            <person name="Makela M.R."/>
            <person name="Sandor L."/>
            <person name="Spatafora J.W."/>
            <person name="Grigoriev I.V."/>
            <person name="Hibbett D.S."/>
        </authorList>
    </citation>
    <scope>NUCLEOTIDE SEQUENCE [LARGE SCALE GENOMIC DNA]</scope>
    <source>
        <strain evidence="1 2">3A-2</strain>
    </source>
</reference>
<sequence length="292" mass="33239">MHFLDDMSAMKQEAALRGVPLYTQDRADVVEPHRWRDSAPFTTPFTKFPSTVLPPPGIVTNDLSEQPFSQLEVGERCMVRKWLPEVCEWTRWQGGEVEEKHVSLTAGGNGVWTYIVRTFSDQSASQYIPVLGEIWANGCQKPSLDTSPYRRTRTLMNAVYAPFETVVILPNGSTATKTVYFPALYMDMVYTACESKMQVRFLDGPNRGQLFAVDHRFPLNSMTAHVLDQWGYLVYKFSDVVVSPGTPGKCPWNFRLEGDEALVFCQKTLRQLEEILRHGVKVKQHLRVVLKS</sequence>
<accession>A0A8E2DGX1</accession>
<dbReference type="AlphaFoldDB" id="A0A8E2DGX1"/>
<organism evidence="1 2">
    <name type="scientific">Obba rivulosa</name>
    <dbReference type="NCBI Taxonomy" id="1052685"/>
    <lineage>
        <taxon>Eukaryota</taxon>
        <taxon>Fungi</taxon>
        <taxon>Dikarya</taxon>
        <taxon>Basidiomycota</taxon>
        <taxon>Agaricomycotina</taxon>
        <taxon>Agaricomycetes</taxon>
        <taxon>Polyporales</taxon>
        <taxon>Gelatoporiaceae</taxon>
        <taxon>Obba</taxon>
    </lineage>
</organism>
<proteinExistence type="predicted"/>
<name>A0A8E2DGX1_9APHY</name>
<dbReference type="OrthoDB" id="10616735at2759"/>
<keyword evidence="2" id="KW-1185">Reference proteome</keyword>
<dbReference type="Proteomes" id="UP000250043">
    <property type="component" value="Unassembled WGS sequence"/>
</dbReference>